<evidence type="ECO:0000313" key="2">
    <source>
        <dbReference type="EMBL" id="MCP2363407.1"/>
    </source>
</evidence>
<comment type="caution">
    <text evidence="2">The sequence shown here is derived from an EMBL/GenBank/DDBJ whole genome shotgun (WGS) entry which is preliminary data.</text>
</comment>
<organism evidence="2 3">
    <name type="scientific">Nonomuraea thailandensis</name>
    <dbReference type="NCBI Taxonomy" id="1188745"/>
    <lineage>
        <taxon>Bacteria</taxon>
        <taxon>Bacillati</taxon>
        <taxon>Actinomycetota</taxon>
        <taxon>Actinomycetes</taxon>
        <taxon>Streptosporangiales</taxon>
        <taxon>Streptosporangiaceae</taxon>
        <taxon>Nonomuraea</taxon>
    </lineage>
</organism>
<evidence type="ECO:0000256" key="1">
    <source>
        <dbReference type="SAM" id="Phobius"/>
    </source>
</evidence>
<feature type="transmembrane region" description="Helical" evidence="1">
    <location>
        <begin position="6"/>
        <end position="23"/>
    </location>
</feature>
<gene>
    <name evidence="2" type="ORF">HD597_010427</name>
</gene>
<reference evidence="2" key="1">
    <citation type="submission" date="2022-06" db="EMBL/GenBank/DDBJ databases">
        <title>Sequencing the genomes of 1000 actinobacteria strains.</title>
        <authorList>
            <person name="Klenk H.-P."/>
        </authorList>
    </citation>
    <scope>NUCLEOTIDE SEQUENCE</scope>
    <source>
        <strain evidence="2">DSM 46694</strain>
    </source>
</reference>
<proteinExistence type="predicted"/>
<dbReference type="AlphaFoldDB" id="A0A9X2GTC2"/>
<keyword evidence="1" id="KW-0472">Membrane</keyword>
<accession>A0A9X2GTC2</accession>
<name>A0A9X2GTC2_9ACTN</name>
<sequence length="29" mass="3103">MSVTVIIGIVVAAVLVCTCVMVLRRRSRG</sequence>
<keyword evidence="3" id="KW-1185">Reference proteome</keyword>
<dbReference type="EMBL" id="JAMZEB010000002">
    <property type="protein sequence ID" value="MCP2363407.1"/>
    <property type="molecule type" value="Genomic_DNA"/>
</dbReference>
<evidence type="ECO:0000313" key="3">
    <source>
        <dbReference type="Proteomes" id="UP001139648"/>
    </source>
</evidence>
<keyword evidence="1" id="KW-0812">Transmembrane</keyword>
<dbReference type="Proteomes" id="UP001139648">
    <property type="component" value="Unassembled WGS sequence"/>
</dbReference>
<protein>
    <submittedName>
        <fullName evidence="2">Uncharacterized protein</fullName>
    </submittedName>
</protein>
<keyword evidence="1" id="KW-1133">Transmembrane helix</keyword>